<accession>A0AAE7VW63</accession>
<reference evidence="2" key="1">
    <citation type="journal article" date="2021" name="PLoS Biol.">
        <title>Systematic exploration of Escherichia coli phage-host interactions with the BASEL phage collection.</title>
        <authorList>
            <person name="Maffei E."/>
            <person name="Shaidullina A."/>
            <person name="Burkolter M."/>
            <person name="Heyer Y."/>
            <person name="Estermann F."/>
            <person name="Druelle V."/>
            <person name="Sauer P."/>
            <person name="Willi L."/>
            <person name="Michaelis S."/>
            <person name="Hilbi H."/>
            <person name="Thaler D.S."/>
            <person name="Harms A."/>
        </authorList>
    </citation>
    <scope>NUCLEOTIDE SEQUENCE [LARGE SCALE GENOMIC DNA]</scope>
    <source>
        <strain evidence="2">Bas18</strain>
    </source>
</reference>
<evidence type="ECO:0000313" key="1">
    <source>
        <dbReference type="EMBL" id="QXV82983.1"/>
    </source>
</evidence>
<proteinExistence type="predicted"/>
<evidence type="ECO:0000313" key="2">
    <source>
        <dbReference type="Proteomes" id="UP000828519"/>
    </source>
</evidence>
<protein>
    <submittedName>
        <fullName evidence="1">Uncharacterized protein</fullName>
    </submittedName>
</protein>
<organism evidence="1 2">
    <name type="scientific">Escherichia phage Oekolampad</name>
    <dbReference type="NCBI Taxonomy" id="2851982"/>
    <lineage>
        <taxon>Viruses</taxon>
        <taxon>Duplodnaviria</taxon>
        <taxon>Heunggongvirae</taxon>
        <taxon>Uroviricota</taxon>
        <taxon>Caudoviricetes</taxon>
        <taxon>Dhillonvirus</taxon>
        <taxon>Dhillonvirus oekolampad</taxon>
    </lineage>
</organism>
<dbReference type="Proteomes" id="UP000828519">
    <property type="component" value="Segment"/>
</dbReference>
<sequence>MAHTASTTACWSGYLRCTVSKTSSARLKISS</sequence>
<keyword evidence="2" id="KW-1185">Reference proteome</keyword>
<dbReference type="EMBL" id="MZ501095">
    <property type="protein sequence ID" value="QXV82983.1"/>
    <property type="molecule type" value="Genomic_DNA"/>
</dbReference>
<gene>
    <name evidence="1" type="ORF">bas18_0017</name>
</gene>
<name>A0AAE7VW63_9CAUD</name>